<reference evidence="3" key="1">
    <citation type="journal article" date="2013" name="Proc. Natl. Acad. Sci. U.S.A.">
        <title>Genome structure and metabolic features in the red seaweed Chondrus crispus shed light on evolution of the Archaeplastida.</title>
        <authorList>
            <person name="Collen J."/>
            <person name="Porcel B."/>
            <person name="Carre W."/>
            <person name="Ball S.G."/>
            <person name="Chaparro C."/>
            <person name="Tonon T."/>
            <person name="Barbeyron T."/>
            <person name="Michel G."/>
            <person name="Noel B."/>
            <person name="Valentin K."/>
            <person name="Elias M."/>
            <person name="Artiguenave F."/>
            <person name="Arun A."/>
            <person name="Aury J.M."/>
            <person name="Barbosa-Neto J.F."/>
            <person name="Bothwell J.H."/>
            <person name="Bouget F.Y."/>
            <person name="Brillet L."/>
            <person name="Cabello-Hurtado F."/>
            <person name="Capella-Gutierrez S."/>
            <person name="Charrier B."/>
            <person name="Cladiere L."/>
            <person name="Cock J.M."/>
            <person name="Coelho S.M."/>
            <person name="Colleoni C."/>
            <person name="Czjzek M."/>
            <person name="Da Silva C."/>
            <person name="Delage L."/>
            <person name="Denoeud F."/>
            <person name="Deschamps P."/>
            <person name="Dittami S.M."/>
            <person name="Gabaldon T."/>
            <person name="Gachon C.M."/>
            <person name="Groisillier A."/>
            <person name="Herve C."/>
            <person name="Jabbari K."/>
            <person name="Katinka M."/>
            <person name="Kloareg B."/>
            <person name="Kowalczyk N."/>
            <person name="Labadie K."/>
            <person name="Leblanc C."/>
            <person name="Lopez P.J."/>
            <person name="McLachlan D.H."/>
            <person name="Meslet-Cladiere L."/>
            <person name="Moustafa A."/>
            <person name="Nehr Z."/>
            <person name="Nyvall Collen P."/>
            <person name="Panaud O."/>
            <person name="Partensky F."/>
            <person name="Poulain J."/>
            <person name="Rensing S.A."/>
            <person name="Rousvoal S."/>
            <person name="Samson G."/>
            <person name="Symeonidi A."/>
            <person name="Weissenbach J."/>
            <person name="Zambounis A."/>
            <person name="Wincker P."/>
            <person name="Boyen C."/>
        </authorList>
    </citation>
    <scope>NUCLEOTIDE SEQUENCE [LARGE SCALE GENOMIC DNA]</scope>
    <source>
        <strain evidence="3">cv. Stackhouse</strain>
    </source>
</reference>
<sequence>MADATEELGISPHGYRRKLRVHRATQSFTFVARPQNCYAEPEQTSCRSRAFLQMRAGMFIEQCPWWAASTADSKKGHHRMPRDHRTRARFCDL</sequence>
<evidence type="ECO:0000256" key="1">
    <source>
        <dbReference type="SAM" id="MobiDB-lite"/>
    </source>
</evidence>
<gene>
    <name evidence="2" type="ORF">CHC_T00007808001</name>
</gene>
<dbReference type="Proteomes" id="UP000012073">
    <property type="component" value="Unassembled WGS sequence"/>
</dbReference>
<dbReference type="KEGG" id="ccp:CHC_T00007808001"/>
<evidence type="ECO:0000313" key="3">
    <source>
        <dbReference type="Proteomes" id="UP000012073"/>
    </source>
</evidence>
<proteinExistence type="predicted"/>
<name>R7QS31_CHOCR</name>
<accession>R7QS31</accession>
<feature type="compositionally biased region" description="Basic residues" evidence="1">
    <location>
        <begin position="75"/>
        <end position="93"/>
    </location>
</feature>
<dbReference type="RefSeq" id="XP_005711591.1">
    <property type="nucleotide sequence ID" value="XM_005711534.1"/>
</dbReference>
<feature type="region of interest" description="Disordered" evidence="1">
    <location>
        <begin position="74"/>
        <end position="93"/>
    </location>
</feature>
<protein>
    <submittedName>
        <fullName evidence="2">Uncharacterized protein</fullName>
    </submittedName>
</protein>
<dbReference type="GeneID" id="17319310"/>
<organism evidence="2 3">
    <name type="scientific">Chondrus crispus</name>
    <name type="common">Carrageen Irish moss</name>
    <name type="synonym">Polymorpha crispa</name>
    <dbReference type="NCBI Taxonomy" id="2769"/>
    <lineage>
        <taxon>Eukaryota</taxon>
        <taxon>Rhodophyta</taxon>
        <taxon>Florideophyceae</taxon>
        <taxon>Rhodymeniophycidae</taxon>
        <taxon>Gigartinales</taxon>
        <taxon>Gigartinaceae</taxon>
        <taxon>Chondrus</taxon>
    </lineage>
</organism>
<evidence type="ECO:0000313" key="2">
    <source>
        <dbReference type="EMBL" id="CDF41297.1"/>
    </source>
</evidence>
<dbReference type="AlphaFoldDB" id="R7QS31"/>
<dbReference type="EMBL" id="HG002348">
    <property type="protein sequence ID" value="CDF41297.1"/>
    <property type="molecule type" value="Genomic_DNA"/>
</dbReference>
<keyword evidence="3" id="KW-1185">Reference proteome</keyword>
<dbReference type="Gramene" id="CDF41297">
    <property type="protein sequence ID" value="CDF41297"/>
    <property type="gene ID" value="CHC_T00007808001"/>
</dbReference>